<evidence type="ECO:0000313" key="1">
    <source>
        <dbReference type="EMBL" id="KAI8046138.1"/>
    </source>
</evidence>
<name>A0A9P9Z0A5_9MUSC</name>
<accession>A0A9P9Z0A5</accession>
<sequence length="144" mass="15904">MQSACHSRYANTDRSSSRSPIIDVRHLTPPFAMLLLAHFAPHIAYWACTSAGGAAMRGCDAPAKNLRQSAEHARRSGQLSVLFACGIPQSGTGYYFILKIGSSHQTNEVCEICEIRCHIRPIYLDGKAFACTKPVLFRLKEINH</sequence>
<dbReference type="EMBL" id="JAMKOV010000001">
    <property type="protein sequence ID" value="KAI8046138.1"/>
    <property type="molecule type" value="Genomic_DNA"/>
</dbReference>
<evidence type="ECO:0000313" key="2">
    <source>
        <dbReference type="Proteomes" id="UP001059596"/>
    </source>
</evidence>
<keyword evidence="2" id="KW-1185">Reference proteome</keyword>
<organism evidence="1 2">
    <name type="scientific">Drosophila gunungcola</name>
    <name type="common">fruit fly</name>
    <dbReference type="NCBI Taxonomy" id="103775"/>
    <lineage>
        <taxon>Eukaryota</taxon>
        <taxon>Metazoa</taxon>
        <taxon>Ecdysozoa</taxon>
        <taxon>Arthropoda</taxon>
        <taxon>Hexapoda</taxon>
        <taxon>Insecta</taxon>
        <taxon>Pterygota</taxon>
        <taxon>Neoptera</taxon>
        <taxon>Endopterygota</taxon>
        <taxon>Diptera</taxon>
        <taxon>Brachycera</taxon>
        <taxon>Muscomorpha</taxon>
        <taxon>Ephydroidea</taxon>
        <taxon>Drosophilidae</taxon>
        <taxon>Drosophila</taxon>
        <taxon>Sophophora</taxon>
    </lineage>
</organism>
<protein>
    <submittedName>
        <fullName evidence="1">Uncharacterized protein</fullName>
    </submittedName>
</protein>
<proteinExistence type="predicted"/>
<dbReference type="AlphaFoldDB" id="A0A9P9Z0A5"/>
<dbReference type="Proteomes" id="UP001059596">
    <property type="component" value="Chromosome 3R"/>
</dbReference>
<reference evidence="1" key="1">
    <citation type="journal article" date="2023" name="Genome Biol. Evol.">
        <title>Long-read-based Genome Assembly of Drosophila gunungcola Reveals Fewer Chemosensory Genes in Flower-breeding Species.</title>
        <authorList>
            <person name="Negi A."/>
            <person name="Liao B.Y."/>
            <person name="Yeh S.D."/>
        </authorList>
    </citation>
    <scope>NUCLEOTIDE SEQUENCE</scope>
    <source>
        <strain evidence="1">Sukarami</strain>
    </source>
</reference>
<gene>
    <name evidence="1" type="ORF">M5D96_002338</name>
</gene>
<comment type="caution">
    <text evidence="1">The sequence shown here is derived from an EMBL/GenBank/DDBJ whole genome shotgun (WGS) entry which is preliminary data.</text>
</comment>